<feature type="domain" description="RCC1-like" evidence="5">
    <location>
        <begin position="108"/>
        <end position="470"/>
    </location>
</feature>
<dbReference type="Pfam" id="PF25390">
    <property type="entry name" value="WD40_RLD"/>
    <property type="match status" value="1"/>
</dbReference>
<dbReference type="PROSITE" id="PS50012">
    <property type="entry name" value="RCC1_3"/>
    <property type="match status" value="5"/>
</dbReference>
<evidence type="ECO:0000256" key="2">
    <source>
        <dbReference type="ARBA" id="ARBA00022737"/>
    </source>
</evidence>
<dbReference type="InterPro" id="IPR058923">
    <property type="entry name" value="RCC1-like_dom"/>
</dbReference>
<sequence>MRGRGWMRFTGLAAIAWAAAACGSTVSTEPKPPVVEEEEEPPPLPPGMCRDGRPAAPVIEEGCAEEPLPEEDGSTCVRTIYSLGLGDEHTCAMVSGGRVKCWGAGEALGLGDVEDRGDEPGEMGGCLPTVDLGSDLPVTRLTAGAKHSCALLEDGTVRCWGNNERGELGLGDRASRGRAPLEMGKNLRAVDLGTDAVVLGVRAGRAHTCAVLRDSLLKCWGENGQGQLGLGDRRDRGGEPGDMGDNLPTVDLGQGERLVGLAVGGDHTCVWMVSGRLKCWGANGAGQLGLGDDTNRGEKGWQMGDSLPAVNLGTDERITLVATGLYHTCALFEGGSVKCWGGDHAGALGVSGTHGDRPESMGDNLPVVNLGAGKKAVSIAAGDHRTCALLDDGSVKCWGANYDGELGLGDRKDRGYEPEDMGDGLPAVDLGTGAVATGIRMRGKHTCVWLRGGDLKCWGVNTRGQLGLGHAAPRGTAKRRMGDALPAVEL</sequence>
<name>A0A0K1EC35_CHOCO</name>
<gene>
    <name evidence="6" type="ORF">CMC5_025650</name>
</gene>
<evidence type="ECO:0000313" key="7">
    <source>
        <dbReference type="Proteomes" id="UP000067626"/>
    </source>
</evidence>
<dbReference type="InterPro" id="IPR000408">
    <property type="entry name" value="Reg_chr_condens"/>
</dbReference>
<evidence type="ECO:0000256" key="3">
    <source>
        <dbReference type="SAM" id="MobiDB-lite"/>
    </source>
</evidence>
<dbReference type="OrthoDB" id="9758365at2"/>
<dbReference type="InterPro" id="IPR051553">
    <property type="entry name" value="Ran_GTPase-activating"/>
</dbReference>
<dbReference type="SUPFAM" id="SSF50985">
    <property type="entry name" value="RCC1/BLIP-II"/>
    <property type="match status" value="1"/>
</dbReference>
<dbReference type="GO" id="GO:0005085">
    <property type="term" value="F:guanyl-nucleotide exchange factor activity"/>
    <property type="evidence" value="ECO:0007669"/>
    <property type="project" value="TreeGrafter"/>
</dbReference>
<feature type="region of interest" description="Disordered" evidence="3">
    <location>
        <begin position="25"/>
        <end position="50"/>
    </location>
</feature>
<feature type="region of interest" description="Disordered" evidence="3">
    <location>
        <begin position="228"/>
        <end position="247"/>
    </location>
</feature>
<accession>A0A0K1EC35</accession>
<dbReference type="Proteomes" id="UP000067626">
    <property type="component" value="Chromosome"/>
</dbReference>
<protein>
    <recommendedName>
        <fullName evidence="5">RCC1-like domain-containing protein</fullName>
    </recommendedName>
</protein>
<keyword evidence="1" id="KW-0344">Guanine-nucleotide releasing factor</keyword>
<evidence type="ECO:0000256" key="1">
    <source>
        <dbReference type="ARBA" id="ARBA00022658"/>
    </source>
</evidence>
<dbReference type="GO" id="GO:0005737">
    <property type="term" value="C:cytoplasm"/>
    <property type="evidence" value="ECO:0007669"/>
    <property type="project" value="TreeGrafter"/>
</dbReference>
<dbReference type="InterPro" id="IPR009091">
    <property type="entry name" value="RCC1/BLIP-II"/>
</dbReference>
<dbReference type="PROSITE" id="PS51257">
    <property type="entry name" value="PROKAR_LIPOPROTEIN"/>
    <property type="match status" value="1"/>
</dbReference>
<dbReference type="KEGG" id="ccro:CMC5_025650"/>
<proteinExistence type="predicted"/>
<dbReference type="PANTHER" id="PTHR45982">
    <property type="entry name" value="REGULATOR OF CHROMOSOME CONDENSATION"/>
    <property type="match status" value="1"/>
</dbReference>
<dbReference type="RefSeq" id="WP_082362425.1">
    <property type="nucleotide sequence ID" value="NZ_CP012159.1"/>
</dbReference>
<dbReference type="PRINTS" id="PR00633">
    <property type="entry name" value="RCCNDNSATION"/>
</dbReference>
<evidence type="ECO:0000256" key="4">
    <source>
        <dbReference type="SAM" id="SignalP"/>
    </source>
</evidence>
<feature type="chain" id="PRO_5005459216" description="RCC1-like domain-containing protein" evidence="4">
    <location>
        <begin position="21"/>
        <end position="490"/>
    </location>
</feature>
<dbReference type="AlphaFoldDB" id="A0A0K1EC35"/>
<dbReference type="PANTHER" id="PTHR45982:SF1">
    <property type="entry name" value="REGULATOR OF CHROMOSOME CONDENSATION"/>
    <property type="match status" value="1"/>
</dbReference>
<dbReference type="Gene3D" id="2.130.10.30">
    <property type="entry name" value="Regulator of chromosome condensation 1/beta-lactamase-inhibitor protein II"/>
    <property type="match status" value="2"/>
</dbReference>
<evidence type="ECO:0000259" key="5">
    <source>
        <dbReference type="Pfam" id="PF25390"/>
    </source>
</evidence>
<keyword evidence="7" id="KW-1185">Reference proteome</keyword>
<dbReference type="Pfam" id="PF13540">
    <property type="entry name" value="RCC1_2"/>
    <property type="match status" value="1"/>
</dbReference>
<feature type="signal peptide" evidence="4">
    <location>
        <begin position="1"/>
        <end position="20"/>
    </location>
</feature>
<keyword evidence="2" id="KW-0677">Repeat</keyword>
<dbReference type="EMBL" id="CP012159">
    <property type="protein sequence ID" value="AKT38419.1"/>
    <property type="molecule type" value="Genomic_DNA"/>
</dbReference>
<keyword evidence="4" id="KW-0732">Signal</keyword>
<reference evidence="6 7" key="1">
    <citation type="submission" date="2015-07" db="EMBL/GenBank/DDBJ databases">
        <title>Genome analysis of myxobacterium Chondromyces crocatus Cm c5 reveals a high potential for natural compound synthesis and the genetic basis for the loss of fruiting body formation.</title>
        <authorList>
            <person name="Zaburannyi N."/>
            <person name="Bunk B."/>
            <person name="Maier J."/>
            <person name="Overmann J."/>
            <person name="Mueller R."/>
        </authorList>
    </citation>
    <scope>NUCLEOTIDE SEQUENCE [LARGE SCALE GENOMIC DNA]</scope>
    <source>
        <strain evidence="6 7">Cm c5</strain>
    </source>
</reference>
<evidence type="ECO:0000313" key="6">
    <source>
        <dbReference type="EMBL" id="AKT38419.1"/>
    </source>
</evidence>
<organism evidence="6 7">
    <name type="scientific">Chondromyces crocatus</name>
    <dbReference type="NCBI Taxonomy" id="52"/>
    <lineage>
        <taxon>Bacteria</taxon>
        <taxon>Pseudomonadati</taxon>
        <taxon>Myxococcota</taxon>
        <taxon>Polyangia</taxon>
        <taxon>Polyangiales</taxon>
        <taxon>Polyangiaceae</taxon>
        <taxon>Chondromyces</taxon>
    </lineage>
</organism>